<gene>
    <name evidence="1" type="ORF">CHS0354_041124</name>
</gene>
<reference evidence="1" key="1">
    <citation type="journal article" date="2021" name="Genome Biol. Evol.">
        <title>A High-Quality Reference Genome for a Parasitic Bivalve with Doubly Uniparental Inheritance (Bivalvia: Unionida).</title>
        <authorList>
            <person name="Smith C.H."/>
        </authorList>
    </citation>
    <scope>NUCLEOTIDE SEQUENCE</scope>
    <source>
        <strain evidence="1">CHS0354</strain>
    </source>
</reference>
<organism evidence="1 2">
    <name type="scientific">Potamilus streckersoni</name>
    <dbReference type="NCBI Taxonomy" id="2493646"/>
    <lineage>
        <taxon>Eukaryota</taxon>
        <taxon>Metazoa</taxon>
        <taxon>Spiralia</taxon>
        <taxon>Lophotrochozoa</taxon>
        <taxon>Mollusca</taxon>
        <taxon>Bivalvia</taxon>
        <taxon>Autobranchia</taxon>
        <taxon>Heteroconchia</taxon>
        <taxon>Palaeoheterodonta</taxon>
        <taxon>Unionida</taxon>
        <taxon>Unionoidea</taxon>
        <taxon>Unionidae</taxon>
        <taxon>Ambleminae</taxon>
        <taxon>Lampsilini</taxon>
        <taxon>Potamilus</taxon>
    </lineage>
</organism>
<evidence type="ECO:0000313" key="1">
    <source>
        <dbReference type="EMBL" id="KAK3590081.1"/>
    </source>
</evidence>
<dbReference type="EMBL" id="JAEAOA010002345">
    <property type="protein sequence ID" value="KAK3590081.1"/>
    <property type="molecule type" value="Genomic_DNA"/>
</dbReference>
<dbReference type="Proteomes" id="UP001195483">
    <property type="component" value="Unassembled WGS sequence"/>
</dbReference>
<proteinExistence type="predicted"/>
<protein>
    <submittedName>
        <fullName evidence="1">Uncharacterized protein</fullName>
    </submittedName>
</protein>
<evidence type="ECO:0000313" key="2">
    <source>
        <dbReference type="Proteomes" id="UP001195483"/>
    </source>
</evidence>
<reference evidence="1" key="3">
    <citation type="submission" date="2023-05" db="EMBL/GenBank/DDBJ databases">
        <authorList>
            <person name="Smith C.H."/>
        </authorList>
    </citation>
    <scope>NUCLEOTIDE SEQUENCE</scope>
    <source>
        <strain evidence="1">CHS0354</strain>
        <tissue evidence="1">Mantle</tissue>
    </source>
</reference>
<name>A0AAE0SDV4_9BIVA</name>
<dbReference type="AlphaFoldDB" id="A0AAE0SDV4"/>
<accession>A0AAE0SDV4</accession>
<comment type="caution">
    <text evidence="1">The sequence shown here is derived from an EMBL/GenBank/DDBJ whole genome shotgun (WGS) entry which is preliminary data.</text>
</comment>
<keyword evidence="2" id="KW-1185">Reference proteome</keyword>
<sequence>MPGAEMLTDGLYLQNSKYTKPETFNENTQNQNFKNLTSDYIPDLRNTHDHFKSGNVDNNYNETFIFPSDNFIPDDEIETILSRDDVKSFLGSIPDSIAREASRLHIKYCPFTSLCNFSVDFKSNLFTKDCCVPCSCSSSCEITGNCCPDYQSGKYFGNIRRDNYQGNCQHAALVDESQISLPGDRYYFFISECPFRSNELEINACVRPKRPTALEGFLDIIPVTDKSKRINYKTRHRATCNNISARNLTYRRVVLQCTIDVSSEAQNLNTIMQFIDGDQCNLLYNPEDDVGHKTTVCTPMVTKCNLTGKWRGNSVFSALPKEHSQILLLEFPLVESE</sequence>
<reference evidence="1" key="2">
    <citation type="journal article" date="2021" name="Genome Biol. Evol.">
        <title>Developing a high-quality reference genome for a parasitic bivalve with doubly uniparental inheritance (Bivalvia: Unionida).</title>
        <authorList>
            <person name="Smith C.H."/>
        </authorList>
    </citation>
    <scope>NUCLEOTIDE SEQUENCE</scope>
    <source>
        <strain evidence="1">CHS0354</strain>
        <tissue evidence="1">Mantle</tissue>
    </source>
</reference>